<evidence type="ECO:0000313" key="2">
    <source>
        <dbReference type="Proteomes" id="UP000229433"/>
    </source>
</evidence>
<protein>
    <submittedName>
        <fullName evidence="1">Uncharacterized protein</fullName>
    </submittedName>
</protein>
<proteinExistence type="predicted"/>
<dbReference type="AlphaFoldDB" id="A0A2G1VVT2"/>
<name>A0A2G1VVT2_9FLAO</name>
<dbReference type="EMBL" id="NQXA01000001">
    <property type="protein sequence ID" value="PHQ30882.1"/>
    <property type="molecule type" value="Genomic_DNA"/>
</dbReference>
<comment type="caution">
    <text evidence="1">The sequence shown here is derived from an EMBL/GenBank/DDBJ whole genome shotgun (WGS) entry which is preliminary data.</text>
</comment>
<dbReference type="Proteomes" id="UP000229433">
    <property type="component" value="Unassembled WGS sequence"/>
</dbReference>
<organism evidence="1 2">
    <name type="scientific">Leeuwenhoekiella nanhaiensis</name>
    <dbReference type="NCBI Taxonomy" id="1655491"/>
    <lineage>
        <taxon>Bacteria</taxon>
        <taxon>Pseudomonadati</taxon>
        <taxon>Bacteroidota</taxon>
        <taxon>Flavobacteriia</taxon>
        <taxon>Flavobacteriales</taxon>
        <taxon>Flavobacteriaceae</taxon>
        <taxon>Leeuwenhoekiella</taxon>
    </lineage>
</organism>
<gene>
    <name evidence="1" type="ORF">CJ305_01245</name>
</gene>
<sequence>MEIGNRNVEFRVQSAEFWRMHSMAVAMIEWILRSCAAKFVSKAEQKVENMKYKIRNADFRVQSEELVFKRKLEKHPSKSPYKGRLLLFVAGRFSPFL</sequence>
<keyword evidence="2" id="KW-1185">Reference proteome</keyword>
<reference evidence="1 2" key="1">
    <citation type="submission" date="2017-08" db="EMBL/GenBank/DDBJ databases">
        <title>The whole genome shortgun sequences of strain Leeuwenhoekiella nanhaiensis G18 from the South China Sea.</title>
        <authorList>
            <person name="Liu Q."/>
        </authorList>
    </citation>
    <scope>NUCLEOTIDE SEQUENCE [LARGE SCALE GENOMIC DNA]</scope>
    <source>
        <strain evidence="1 2">G18</strain>
    </source>
</reference>
<accession>A0A2G1VVT2</accession>
<evidence type="ECO:0000313" key="1">
    <source>
        <dbReference type="EMBL" id="PHQ30882.1"/>
    </source>
</evidence>